<keyword evidence="3" id="KW-0963">Cytoplasm</keyword>
<dbReference type="EMBL" id="HBUE01232161">
    <property type="protein sequence ID" value="CAG6545423.1"/>
    <property type="molecule type" value="Transcribed_RNA"/>
</dbReference>
<dbReference type="PANTHER" id="PTHR21399:SF0">
    <property type="entry name" value="METHYLOSOME SUBUNIT PICLN"/>
    <property type="match status" value="1"/>
</dbReference>
<dbReference type="GO" id="GO:0034715">
    <property type="term" value="C:pICln-Sm protein complex"/>
    <property type="evidence" value="ECO:0007669"/>
    <property type="project" value="TreeGrafter"/>
</dbReference>
<evidence type="ECO:0000256" key="5">
    <source>
        <dbReference type="SAM" id="MobiDB-lite"/>
    </source>
</evidence>
<reference evidence="6" key="1">
    <citation type="submission" date="2021-05" db="EMBL/GenBank/DDBJ databases">
        <authorList>
            <person name="Alioto T."/>
            <person name="Alioto T."/>
            <person name="Gomez Garrido J."/>
        </authorList>
    </citation>
    <scope>NUCLEOTIDE SEQUENCE</scope>
</reference>
<evidence type="ECO:0000256" key="1">
    <source>
        <dbReference type="ARBA" id="ARBA00004123"/>
    </source>
</evidence>
<dbReference type="Gene3D" id="2.30.29.30">
    <property type="entry name" value="Pleckstrin-homology domain (PH domain)/Phosphotyrosine-binding domain (PTB)"/>
    <property type="match status" value="1"/>
</dbReference>
<sequence length="200" mass="21861">MVTIGEAYAPVDGIVYSAEDVKVKIGDSLIGPSGELHLTESSLIWTCEERNSSIAIPWPRVGVQAVSSNPDKCIYLMLDINLVWPGFYEGRPQNNGNGVGPGGDGDQQNGGGEEEDDADEGHESDGSENEMTEMWLLPSAPAIVDQIYSAMRECQALNPDPGTVSEDEDYMEAEEEDLQEVDEMRNLQLDDEDKFADAEE</sequence>
<comment type="subcellular location">
    <subcellularLocation>
        <location evidence="2">Cytoplasm</location>
    </subcellularLocation>
    <subcellularLocation>
        <location evidence="1">Nucleus</location>
    </subcellularLocation>
</comment>
<dbReference type="EMBL" id="HBUE01048729">
    <property type="protein sequence ID" value="CAG6463565.1"/>
    <property type="molecule type" value="Transcribed_RNA"/>
</dbReference>
<dbReference type="AlphaFoldDB" id="A0A8D8KWS0"/>
<evidence type="ECO:0000256" key="2">
    <source>
        <dbReference type="ARBA" id="ARBA00004496"/>
    </source>
</evidence>
<accession>A0A8D8KWS0</accession>
<feature type="compositionally biased region" description="Acidic residues" evidence="5">
    <location>
        <begin position="165"/>
        <end position="181"/>
    </location>
</feature>
<feature type="region of interest" description="Disordered" evidence="5">
    <location>
        <begin position="154"/>
        <end position="200"/>
    </location>
</feature>
<dbReference type="InterPro" id="IPR011993">
    <property type="entry name" value="PH-like_dom_sf"/>
</dbReference>
<dbReference type="PANTHER" id="PTHR21399">
    <property type="entry name" value="CHLORIDE CONDUCTANCE REGULATORY PROTEIN ICLN"/>
    <property type="match status" value="1"/>
</dbReference>
<evidence type="ECO:0000256" key="4">
    <source>
        <dbReference type="ARBA" id="ARBA00023242"/>
    </source>
</evidence>
<dbReference type="GO" id="GO:0005681">
    <property type="term" value="C:spliceosomal complex"/>
    <property type="evidence" value="ECO:0007669"/>
    <property type="project" value="TreeGrafter"/>
</dbReference>
<dbReference type="GO" id="GO:0045292">
    <property type="term" value="P:mRNA cis splicing, via spliceosome"/>
    <property type="evidence" value="ECO:0007669"/>
    <property type="project" value="TreeGrafter"/>
</dbReference>
<name>A0A8D8KWS0_CULPI</name>
<keyword evidence="4" id="KW-0539">Nucleus</keyword>
<proteinExistence type="predicted"/>
<evidence type="ECO:0000256" key="3">
    <source>
        <dbReference type="ARBA" id="ARBA00022490"/>
    </source>
</evidence>
<feature type="compositionally biased region" description="Gly residues" evidence="5">
    <location>
        <begin position="97"/>
        <end position="111"/>
    </location>
</feature>
<dbReference type="GO" id="GO:0000387">
    <property type="term" value="P:spliceosomal snRNP assembly"/>
    <property type="evidence" value="ECO:0007669"/>
    <property type="project" value="TreeGrafter"/>
</dbReference>
<organism evidence="6">
    <name type="scientific">Culex pipiens</name>
    <name type="common">House mosquito</name>
    <dbReference type="NCBI Taxonomy" id="7175"/>
    <lineage>
        <taxon>Eukaryota</taxon>
        <taxon>Metazoa</taxon>
        <taxon>Ecdysozoa</taxon>
        <taxon>Arthropoda</taxon>
        <taxon>Hexapoda</taxon>
        <taxon>Insecta</taxon>
        <taxon>Pterygota</taxon>
        <taxon>Neoptera</taxon>
        <taxon>Endopterygota</taxon>
        <taxon>Diptera</taxon>
        <taxon>Nematocera</taxon>
        <taxon>Culicoidea</taxon>
        <taxon>Culicidae</taxon>
        <taxon>Culicinae</taxon>
        <taxon>Culicini</taxon>
        <taxon>Culex</taxon>
        <taxon>Culex</taxon>
    </lineage>
</organism>
<feature type="region of interest" description="Disordered" evidence="5">
    <location>
        <begin position="93"/>
        <end position="130"/>
    </location>
</feature>
<dbReference type="EMBL" id="HBUE01338984">
    <property type="protein sequence ID" value="CAG6597568.1"/>
    <property type="molecule type" value="Transcribed_RNA"/>
</dbReference>
<feature type="compositionally biased region" description="Acidic residues" evidence="5">
    <location>
        <begin position="112"/>
        <end position="130"/>
    </location>
</feature>
<dbReference type="InterPro" id="IPR039924">
    <property type="entry name" value="ICln/Lot5/Saf5"/>
</dbReference>
<dbReference type="GO" id="GO:0005829">
    <property type="term" value="C:cytosol"/>
    <property type="evidence" value="ECO:0007669"/>
    <property type="project" value="TreeGrafter"/>
</dbReference>
<dbReference type="Pfam" id="PF03517">
    <property type="entry name" value="Voldacs"/>
    <property type="match status" value="1"/>
</dbReference>
<evidence type="ECO:0000313" key="6">
    <source>
        <dbReference type="EMBL" id="CAG6597568.1"/>
    </source>
</evidence>
<protein>
    <submittedName>
        <fullName evidence="6">Methylosome subunit pICln</fullName>
    </submittedName>
</protein>